<dbReference type="Gene3D" id="3.20.20.140">
    <property type="entry name" value="Metal-dependent hydrolases"/>
    <property type="match status" value="1"/>
</dbReference>
<dbReference type="OrthoDB" id="9787654at2"/>
<evidence type="ECO:0000313" key="3">
    <source>
        <dbReference type="Proteomes" id="UP000077037"/>
    </source>
</evidence>
<dbReference type="Pfam" id="PF04909">
    <property type="entry name" value="Amidohydro_2"/>
    <property type="match status" value="1"/>
</dbReference>
<dbReference type="EMBL" id="FKBS01000025">
    <property type="protein sequence ID" value="SAI51885.1"/>
    <property type="molecule type" value="Genomic_DNA"/>
</dbReference>
<dbReference type="RefSeq" id="WP_066419000.1">
    <property type="nucleotide sequence ID" value="NZ_FKBS01000025.1"/>
</dbReference>
<dbReference type="SUPFAM" id="SSF51556">
    <property type="entry name" value="Metallo-dependent hydrolases"/>
    <property type="match status" value="1"/>
</dbReference>
<feature type="domain" description="Amidohydrolase-related" evidence="1">
    <location>
        <begin position="23"/>
        <end position="288"/>
    </location>
</feature>
<accession>A0A157R1A1</accession>
<protein>
    <submittedName>
        <fullName evidence="2">Dicarboxylic acid hydrolase</fullName>
    </submittedName>
</protein>
<dbReference type="PANTHER" id="PTHR35563:SF2">
    <property type="entry name" value="BARREL METAL-DEPENDENT HYDROLASE, PUTATIVE (AFU_ORTHOLOGUE AFUA_1G16240)-RELATED"/>
    <property type="match status" value="1"/>
</dbReference>
<evidence type="ECO:0000313" key="2">
    <source>
        <dbReference type="EMBL" id="SAI51885.1"/>
    </source>
</evidence>
<dbReference type="InterPro" id="IPR052358">
    <property type="entry name" value="Aro_Compnd_Degr_Hydrolases"/>
</dbReference>
<dbReference type="Proteomes" id="UP000077037">
    <property type="component" value="Unassembled WGS sequence"/>
</dbReference>
<name>A0A157R1A1_9BORD</name>
<sequence length="290" mass="31659">MPQYHAFQPNPTTPATRLPARACDSQFHVFGPADRYPVRAGAAYEMPSATIEVALRLHRLLGIERGVIVQATTYGADHQVVLDGLAAAGPDYRGCANAVALTECDDAYIARLHDAGVRGARFTRQGLGISMQQADFDRAIARIRELGWYAKFQPEPDGMMAQLRQFERLDIPVLIDHMGRADPAAGEADPTRQALLALLARGNFWVMLSLTEKLSKTGHPWDDVLPLAQALIAANPDRVVWGSDWPHPVSAKPTPDEGQLVDQLARYAGDTATLQKILVDNPATLFGFDA</sequence>
<organism evidence="2 3">
    <name type="scientific">Bordetella ansorpii</name>
    <dbReference type="NCBI Taxonomy" id="288768"/>
    <lineage>
        <taxon>Bacteria</taxon>
        <taxon>Pseudomonadati</taxon>
        <taxon>Pseudomonadota</taxon>
        <taxon>Betaproteobacteria</taxon>
        <taxon>Burkholderiales</taxon>
        <taxon>Alcaligenaceae</taxon>
        <taxon>Bordetella</taxon>
    </lineage>
</organism>
<dbReference type="InterPro" id="IPR006680">
    <property type="entry name" value="Amidohydro-rel"/>
</dbReference>
<reference evidence="2 3" key="1">
    <citation type="submission" date="2016-03" db="EMBL/GenBank/DDBJ databases">
        <authorList>
            <consortium name="Pathogen Informatics"/>
        </authorList>
    </citation>
    <scope>NUCLEOTIDE SEQUENCE [LARGE SCALE GENOMIC DNA]</scope>
    <source>
        <strain evidence="2 3">NCTC13364</strain>
    </source>
</reference>
<proteinExistence type="predicted"/>
<dbReference type="PANTHER" id="PTHR35563">
    <property type="entry name" value="BARREL METAL-DEPENDENT HYDROLASE, PUTATIVE (AFU_ORTHOLOGUE AFUA_1G16240)-RELATED"/>
    <property type="match status" value="1"/>
</dbReference>
<dbReference type="InterPro" id="IPR032466">
    <property type="entry name" value="Metal_Hydrolase"/>
</dbReference>
<evidence type="ECO:0000259" key="1">
    <source>
        <dbReference type="Pfam" id="PF04909"/>
    </source>
</evidence>
<dbReference type="AlphaFoldDB" id="A0A157R1A1"/>
<keyword evidence="2" id="KW-0378">Hydrolase</keyword>
<gene>
    <name evidence="2" type="ORF">SAMEA1982600_04357</name>
</gene>
<dbReference type="GO" id="GO:0016787">
    <property type="term" value="F:hydrolase activity"/>
    <property type="evidence" value="ECO:0007669"/>
    <property type="project" value="UniProtKB-KW"/>
</dbReference>